<accession>A0A428SSV9</accession>
<dbReference type="EMBL" id="NKCK01000196">
    <property type="protein sequence ID" value="RSL92770.1"/>
    <property type="molecule type" value="Genomic_DNA"/>
</dbReference>
<dbReference type="Proteomes" id="UP000287144">
    <property type="component" value="Unassembled WGS sequence"/>
</dbReference>
<feature type="region of interest" description="Disordered" evidence="2">
    <location>
        <begin position="268"/>
        <end position="296"/>
    </location>
</feature>
<keyword evidence="1" id="KW-0175">Coiled coil</keyword>
<proteinExistence type="predicted"/>
<gene>
    <name evidence="3" type="ORF">CEP52_013616</name>
</gene>
<protein>
    <submittedName>
        <fullName evidence="3">Uncharacterized protein</fullName>
    </submittedName>
</protein>
<evidence type="ECO:0000313" key="4">
    <source>
        <dbReference type="Proteomes" id="UP000287144"/>
    </source>
</evidence>
<evidence type="ECO:0000256" key="2">
    <source>
        <dbReference type="SAM" id="MobiDB-lite"/>
    </source>
</evidence>
<sequence length="590" mass="67752">MSLTTTLSHHQQLPQQPGLCLDSPLQPPCQTVTILIRPSVAIMPTQEERVLQTLQSRDLDFSGLSVQAYRDFSFGDIDLDTQQQVCSEIVDEIFRQVDLVKHDAPECWSDAVHRLMKGKLLETTANTTLDGSNPGWKKIRCRSKKAMKLYKRVGKSPCIPASDMIYVIAMLFHRGVGLDEASLQNSSPHFLELFGVHDTTKWLRVAILNCAETNDRSFLVEIDQEMVVPQVRHEGFGHHTFSIVTTAEPPTHQYRGLVNSRFRHTQLQLQSGPREPLPSEERSHRESTASTDDDDSPIEQVITRSITRAQALERAGDLVNQVRNPHFDQYALKDRMGLWLSEQVIRVLPMGLKKQVLLYCSDHLPDWSVKIKEHYYEDRDEHTWQETIEVAPAEQAYGKETLGSLLAELKTVEPKIHPMELRDVVTGLRRRIKPHGKHWDKLLEDMASVLKGSGTSTAEQRKTLVEEMSQQRQALDEERQALEEERQALGEERQAFIQERQAFAQERQALGEERETFAEEMSQWRQSLDRDLEVFARRRQALADTSDLETLWEWFLDAEVSVPDVLRIVMHARCSWETLARLAELENAQN</sequence>
<name>A0A428SSV9_9HYPO</name>
<comment type="caution">
    <text evidence="3">The sequence shown here is derived from an EMBL/GenBank/DDBJ whole genome shotgun (WGS) entry which is preliminary data.</text>
</comment>
<feature type="coiled-coil region" evidence="1">
    <location>
        <begin position="458"/>
        <end position="499"/>
    </location>
</feature>
<dbReference type="AlphaFoldDB" id="A0A428SSV9"/>
<feature type="compositionally biased region" description="Basic and acidic residues" evidence="2">
    <location>
        <begin position="277"/>
        <end position="287"/>
    </location>
</feature>
<organism evidence="3 4">
    <name type="scientific">Fusarium oligoseptatum</name>
    <dbReference type="NCBI Taxonomy" id="2604345"/>
    <lineage>
        <taxon>Eukaryota</taxon>
        <taxon>Fungi</taxon>
        <taxon>Dikarya</taxon>
        <taxon>Ascomycota</taxon>
        <taxon>Pezizomycotina</taxon>
        <taxon>Sordariomycetes</taxon>
        <taxon>Hypocreomycetidae</taxon>
        <taxon>Hypocreales</taxon>
        <taxon>Nectriaceae</taxon>
        <taxon>Fusarium</taxon>
        <taxon>Fusarium solani species complex</taxon>
    </lineage>
</organism>
<evidence type="ECO:0000313" key="3">
    <source>
        <dbReference type="EMBL" id="RSL92770.1"/>
    </source>
</evidence>
<keyword evidence="4" id="KW-1185">Reference proteome</keyword>
<reference evidence="3 4" key="1">
    <citation type="submission" date="2017-06" db="EMBL/GenBank/DDBJ databases">
        <title>Comparative genomic analysis of Ambrosia Fusariam Clade fungi.</title>
        <authorList>
            <person name="Stajich J.E."/>
            <person name="Carrillo J."/>
            <person name="Kijimoto T."/>
            <person name="Eskalen A."/>
            <person name="O'Donnell K."/>
            <person name="Kasson M."/>
        </authorList>
    </citation>
    <scope>NUCLEOTIDE SEQUENCE [LARGE SCALE GENOMIC DNA]</scope>
    <source>
        <strain evidence="3 4">NRRL62579</strain>
    </source>
</reference>
<evidence type="ECO:0000256" key="1">
    <source>
        <dbReference type="SAM" id="Coils"/>
    </source>
</evidence>